<dbReference type="PROSITE" id="PS50261">
    <property type="entry name" value="G_PROTEIN_RECEP_F2_4"/>
    <property type="match status" value="1"/>
</dbReference>
<dbReference type="GO" id="GO:0007166">
    <property type="term" value="P:cell surface receptor signaling pathway"/>
    <property type="evidence" value="ECO:0007669"/>
    <property type="project" value="InterPro"/>
</dbReference>
<evidence type="ECO:0000256" key="5">
    <source>
        <dbReference type="ARBA" id="ARBA00023136"/>
    </source>
</evidence>
<feature type="domain" description="C-type lectin" evidence="9">
    <location>
        <begin position="45"/>
        <end position="142"/>
    </location>
</feature>
<dbReference type="Proteomes" id="UP000230750">
    <property type="component" value="Unassembled WGS sequence"/>
</dbReference>
<dbReference type="InterPro" id="IPR057244">
    <property type="entry name" value="GAIN_B"/>
</dbReference>
<dbReference type="SMART" id="SM00303">
    <property type="entry name" value="GPS"/>
    <property type="match status" value="1"/>
</dbReference>
<evidence type="ECO:0000259" key="11">
    <source>
        <dbReference type="PROSITE" id="PS50261"/>
    </source>
</evidence>
<feature type="transmembrane region" description="Helical" evidence="8">
    <location>
        <begin position="592"/>
        <end position="618"/>
    </location>
</feature>
<keyword evidence="3" id="KW-0732">Signal</keyword>
<reference evidence="12 13" key="1">
    <citation type="journal article" date="2017" name="PLoS Biol.">
        <title>The sea cucumber genome provides insights into morphological evolution and visceral regeneration.</title>
        <authorList>
            <person name="Zhang X."/>
            <person name="Sun L."/>
            <person name="Yuan J."/>
            <person name="Sun Y."/>
            <person name="Gao Y."/>
            <person name="Zhang L."/>
            <person name="Li S."/>
            <person name="Dai H."/>
            <person name="Hamel J.F."/>
            <person name="Liu C."/>
            <person name="Yu Y."/>
            <person name="Liu S."/>
            <person name="Lin W."/>
            <person name="Guo K."/>
            <person name="Jin S."/>
            <person name="Xu P."/>
            <person name="Storey K.B."/>
            <person name="Huan P."/>
            <person name="Zhang T."/>
            <person name="Zhou Y."/>
            <person name="Zhang J."/>
            <person name="Lin C."/>
            <person name="Li X."/>
            <person name="Xing L."/>
            <person name="Huo D."/>
            <person name="Sun M."/>
            <person name="Wang L."/>
            <person name="Mercier A."/>
            <person name="Li F."/>
            <person name="Yang H."/>
            <person name="Xiang J."/>
        </authorList>
    </citation>
    <scope>NUCLEOTIDE SEQUENCE [LARGE SCALE GENOMIC DNA]</scope>
    <source>
        <strain evidence="12">Shaxun</strain>
        <tissue evidence="12">Muscle</tissue>
    </source>
</reference>
<feature type="transmembrane region" description="Helical" evidence="8">
    <location>
        <begin position="638"/>
        <end position="659"/>
    </location>
</feature>
<evidence type="ECO:0000256" key="7">
    <source>
        <dbReference type="SAM" id="MobiDB-lite"/>
    </source>
</evidence>
<dbReference type="InterPro" id="IPR017983">
    <property type="entry name" value="GPCR_2_secretin-like_CS"/>
</dbReference>
<keyword evidence="5 8" id="KW-0472">Membrane</keyword>
<feature type="transmembrane region" description="Helical" evidence="8">
    <location>
        <begin position="551"/>
        <end position="572"/>
    </location>
</feature>
<dbReference type="GO" id="GO:0004930">
    <property type="term" value="F:G protein-coupled receptor activity"/>
    <property type="evidence" value="ECO:0007669"/>
    <property type="project" value="InterPro"/>
</dbReference>
<name>A0A2G8L0H1_STIJA</name>
<evidence type="ECO:0000256" key="4">
    <source>
        <dbReference type="ARBA" id="ARBA00022989"/>
    </source>
</evidence>
<organism evidence="12 13">
    <name type="scientific">Stichopus japonicus</name>
    <name type="common">Sea cucumber</name>
    <dbReference type="NCBI Taxonomy" id="307972"/>
    <lineage>
        <taxon>Eukaryota</taxon>
        <taxon>Metazoa</taxon>
        <taxon>Echinodermata</taxon>
        <taxon>Eleutherozoa</taxon>
        <taxon>Echinozoa</taxon>
        <taxon>Holothuroidea</taxon>
        <taxon>Aspidochirotacea</taxon>
        <taxon>Aspidochirotida</taxon>
        <taxon>Stichopodidae</taxon>
        <taxon>Apostichopus</taxon>
    </lineage>
</organism>
<feature type="compositionally biased region" description="Polar residues" evidence="7">
    <location>
        <begin position="751"/>
        <end position="777"/>
    </location>
</feature>
<dbReference type="AlphaFoldDB" id="A0A2G8L0H1"/>
<feature type="transmembrane region" description="Helical" evidence="8">
    <location>
        <begin position="448"/>
        <end position="472"/>
    </location>
</feature>
<dbReference type="InterPro" id="IPR046338">
    <property type="entry name" value="GAIN_dom_sf"/>
</dbReference>
<dbReference type="Pfam" id="PF01825">
    <property type="entry name" value="GPS"/>
    <property type="match status" value="1"/>
</dbReference>
<proteinExistence type="predicted"/>
<keyword evidence="4 8" id="KW-1133">Transmembrane helix</keyword>
<dbReference type="Pfam" id="PF00002">
    <property type="entry name" value="7tm_2"/>
    <property type="match status" value="1"/>
</dbReference>
<feature type="transmembrane region" description="Helical" evidence="8">
    <location>
        <begin position="484"/>
        <end position="503"/>
    </location>
</feature>
<evidence type="ECO:0000256" key="3">
    <source>
        <dbReference type="ARBA" id="ARBA00022729"/>
    </source>
</evidence>
<dbReference type="Pfam" id="PF00059">
    <property type="entry name" value="Lectin_C"/>
    <property type="match status" value="1"/>
</dbReference>
<evidence type="ECO:0000313" key="13">
    <source>
        <dbReference type="Proteomes" id="UP000230750"/>
    </source>
</evidence>
<evidence type="ECO:0008006" key="14">
    <source>
        <dbReference type="Google" id="ProtNLM"/>
    </source>
</evidence>
<comment type="caution">
    <text evidence="12">The sequence shown here is derived from an EMBL/GenBank/DDBJ whole genome shotgun (WGS) entry which is preliminary data.</text>
</comment>
<dbReference type="SUPFAM" id="SSF81321">
    <property type="entry name" value="Family A G protein-coupled receptor-like"/>
    <property type="match status" value="1"/>
</dbReference>
<dbReference type="PANTHER" id="PTHR12011:SF347">
    <property type="entry name" value="FI21270P1-RELATED"/>
    <property type="match status" value="1"/>
</dbReference>
<comment type="subcellular location">
    <subcellularLocation>
        <location evidence="1">Membrane</location>
        <topology evidence="1">Multi-pass membrane protein</topology>
    </subcellularLocation>
</comment>
<dbReference type="SUPFAM" id="SSF56436">
    <property type="entry name" value="C-type lectin-like"/>
    <property type="match status" value="1"/>
</dbReference>
<keyword evidence="2 8" id="KW-0812">Transmembrane</keyword>
<gene>
    <name evidence="12" type="ORF">BSL78_09426</name>
</gene>
<dbReference type="STRING" id="307972.A0A2G8L0H1"/>
<dbReference type="GO" id="GO:0005886">
    <property type="term" value="C:plasma membrane"/>
    <property type="evidence" value="ECO:0007669"/>
    <property type="project" value="TreeGrafter"/>
</dbReference>
<feature type="domain" description="GAIN-B" evidence="10">
    <location>
        <begin position="247"/>
        <end position="437"/>
    </location>
</feature>
<dbReference type="CDD" id="cd00037">
    <property type="entry name" value="CLECT"/>
    <property type="match status" value="1"/>
</dbReference>
<feature type="domain" description="G-protein coupled receptors family 2 profile 2" evidence="11">
    <location>
        <begin position="446"/>
        <end position="689"/>
    </location>
</feature>
<dbReference type="InterPro" id="IPR001304">
    <property type="entry name" value="C-type_lectin-like"/>
</dbReference>
<evidence type="ECO:0000256" key="6">
    <source>
        <dbReference type="ARBA" id="ARBA00023157"/>
    </source>
</evidence>
<dbReference type="InterPro" id="IPR018378">
    <property type="entry name" value="C-type_lectin_CS"/>
</dbReference>
<dbReference type="OrthoDB" id="347083at2759"/>
<dbReference type="PRINTS" id="PR00249">
    <property type="entry name" value="GPCRSECRETIN"/>
</dbReference>
<evidence type="ECO:0000259" key="10">
    <source>
        <dbReference type="PROSITE" id="PS50221"/>
    </source>
</evidence>
<dbReference type="PROSITE" id="PS50221">
    <property type="entry name" value="GAIN_B"/>
    <property type="match status" value="1"/>
</dbReference>
<dbReference type="InterPro" id="IPR000203">
    <property type="entry name" value="GPS"/>
</dbReference>
<keyword evidence="6" id="KW-1015">Disulfide bond</keyword>
<evidence type="ECO:0000256" key="2">
    <source>
        <dbReference type="ARBA" id="ARBA00022692"/>
    </source>
</evidence>
<dbReference type="FunFam" id="1.20.1070.10:FF:000073">
    <property type="entry name" value="Adhesion G-protein coupled receptor D1"/>
    <property type="match status" value="1"/>
</dbReference>
<evidence type="ECO:0000313" key="12">
    <source>
        <dbReference type="EMBL" id="PIK53660.1"/>
    </source>
</evidence>
<dbReference type="SMART" id="SM00034">
    <property type="entry name" value="CLECT"/>
    <property type="match status" value="1"/>
</dbReference>
<feature type="transmembrane region" description="Helical" evidence="8">
    <location>
        <begin position="515"/>
        <end position="539"/>
    </location>
</feature>
<protein>
    <recommendedName>
        <fullName evidence="14">G-protein coupled receptor</fullName>
    </recommendedName>
</protein>
<dbReference type="EMBL" id="MRZV01000277">
    <property type="protein sequence ID" value="PIK53660.1"/>
    <property type="molecule type" value="Genomic_DNA"/>
</dbReference>
<dbReference type="InterPro" id="IPR017981">
    <property type="entry name" value="GPCR_2-like_7TM"/>
</dbReference>
<accession>A0A2G8L0H1</accession>
<evidence type="ECO:0000256" key="1">
    <source>
        <dbReference type="ARBA" id="ARBA00004141"/>
    </source>
</evidence>
<keyword evidence="13" id="KW-1185">Reference proteome</keyword>
<evidence type="ECO:0000256" key="8">
    <source>
        <dbReference type="SAM" id="Phobius"/>
    </source>
</evidence>
<sequence>MEYKWIYLIYMISYAPTSYSTNTCQNNAYGVTICAFRMNISKAAAENICKSTRNGVLLEIFSEEMTTFVTDKLFAPEDSTKYFWIGLSRFGQNNITWDTSNRNTSQYSNWVAQPRNDCVVMQGYDGKWVSTSCDLASGYICQYQDAGDCTGACEPSSTFQERLSNATVEQAELIINGSKLTAEEIVTVQDWFLNPQYVEGTEEELHSYTMGYLKIFDGIIASSNEETFDIANPAAFADACNSILENYANKTSSNNTRLSFPNIECEVVQISTDSFDGFTSTLTSDNQDETQLQGFIGIQNDWVVDYANETDTSTMEIISVLYQTSSVEEFRTVDDNEIVSSMVSLTVLVDGKKRSVPVVFGLELDERKVNNVIDVTNTEEKDINLETICVFWDTTSEDNGFWNTYGCTRKDFNKSYVECTCNHTTNFAILMQVTEVEISQGHSAALSLLSLIGLGISTAALICTILILMWLPSLKSDRVLIHKHLVIALIIAQVLFMSTAGAVRHELICKLVAIFMHYFYLAVFVWMLIEGVHLYLEIVQVFSRFDGKSKTVYYIIGGWGFPFIIVAVSVAIRWRSYGEGQGCWLSIDDGLIWAFLGPVVVVILVNFLILLMVVRVVYRASSARGKEDAEYKHLTAALKGALFLLPLLGLSWVIGFMSVNEGTLVFQYLFVIFNSLQGFFIFLFYCAINKEVRGALSRRFSQVALESGDSKSLSLRAVAKLKSSGKSTSPVLRFTEDTSGAVSKSFDQKSDGVTTEPISASGISVHQNKSESQQNLTQKEDSKSPFSPDYD</sequence>
<dbReference type="PROSITE" id="PS00650">
    <property type="entry name" value="G_PROTEIN_RECEP_F2_2"/>
    <property type="match status" value="1"/>
</dbReference>
<feature type="transmembrane region" description="Helical" evidence="8">
    <location>
        <begin position="665"/>
        <end position="688"/>
    </location>
</feature>
<dbReference type="Gene3D" id="3.10.100.10">
    <property type="entry name" value="Mannose-Binding Protein A, subunit A"/>
    <property type="match status" value="1"/>
</dbReference>
<dbReference type="PANTHER" id="PTHR12011">
    <property type="entry name" value="ADHESION G-PROTEIN COUPLED RECEPTOR"/>
    <property type="match status" value="1"/>
</dbReference>
<dbReference type="PROSITE" id="PS50041">
    <property type="entry name" value="C_TYPE_LECTIN_2"/>
    <property type="match status" value="1"/>
</dbReference>
<dbReference type="Gene3D" id="1.20.1070.10">
    <property type="entry name" value="Rhodopsin 7-helix transmembrane proteins"/>
    <property type="match status" value="1"/>
</dbReference>
<dbReference type="Gene3D" id="2.60.220.50">
    <property type="match status" value="1"/>
</dbReference>
<dbReference type="InterPro" id="IPR016186">
    <property type="entry name" value="C-type_lectin-like/link_sf"/>
</dbReference>
<dbReference type="InterPro" id="IPR000832">
    <property type="entry name" value="GPCR_2_secretin-like"/>
</dbReference>
<dbReference type="InterPro" id="IPR016187">
    <property type="entry name" value="CTDL_fold"/>
</dbReference>
<evidence type="ECO:0000259" key="9">
    <source>
        <dbReference type="PROSITE" id="PS50041"/>
    </source>
</evidence>
<dbReference type="PROSITE" id="PS00615">
    <property type="entry name" value="C_TYPE_LECTIN_1"/>
    <property type="match status" value="1"/>
</dbReference>
<feature type="region of interest" description="Disordered" evidence="7">
    <location>
        <begin position="740"/>
        <end position="791"/>
    </location>
</feature>